<dbReference type="CDD" id="cd09112">
    <property type="entry name" value="PLDc_CLS_2"/>
    <property type="match status" value="1"/>
</dbReference>
<dbReference type="PANTHER" id="PTHR21248:SF22">
    <property type="entry name" value="PHOSPHOLIPASE D"/>
    <property type="match status" value="1"/>
</dbReference>
<dbReference type="InterPro" id="IPR001736">
    <property type="entry name" value="PLipase_D/transphosphatidylase"/>
</dbReference>
<evidence type="ECO:0000256" key="3">
    <source>
        <dbReference type="ARBA" id="ARBA00022679"/>
    </source>
</evidence>
<dbReference type="EC" id="2.7.8.-" evidence="8"/>
<protein>
    <recommendedName>
        <fullName evidence="8">Cardiolipin synthase</fullName>
        <ecNumber evidence="8">2.7.8.-</ecNumber>
    </recommendedName>
</protein>
<dbReference type="GO" id="GO:0008808">
    <property type="term" value="F:cardiolipin synthase activity"/>
    <property type="evidence" value="ECO:0007669"/>
    <property type="project" value="UniProtKB-UniRule"/>
</dbReference>
<evidence type="ECO:0000313" key="11">
    <source>
        <dbReference type="EMBL" id="MDC7225407.1"/>
    </source>
</evidence>
<dbReference type="PANTHER" id="PTHR21248">
    <property type="entry name" value="CARDIOLIPIN SYNTHASE"/>
    <property type="match status" value="1"/>
</dbReference>
<dbReference type="InterPro" id="IPR025202">
    <property type="entry name" value="PLD-like_dom"/>
</dbReference>
<name>A0AAJ1MIE6_9SPIO</name>
<feature type="transmembrane region" description="Helical" evidence="9">
    <location>
        <begin position="37"/>
        <end position="59"/>
    </location>
</feature>
<proteinExistence type="predicted"/>
<evidence type="ECO:0000256" key="5">
    <source>
        <dbReference type="ARBA" id="ARBA00022737"/>
    </source>
</evidence>
<keyword evidence="5" id="KW-0677">Repeat</keyword>
<evidence type="ECO:0000256" key="2">
    <source>
        <dbReference type="ARBA" id="ARBA00022475"/>
    </source>
</evidence>
<dbReference type="EMBL" id="JAQQAL010000006">
    <property type="protein sequence ID" value="MDC7225407.1"/>
    <property type="molecule type" value="Genomic_DNA"/>
</dbReference>
<gene>
    <name evidence="11" type="primary">cls</name>
    <name evidence="11" type="ORF">PQJ61_01435</name>
</gene>
<reference evidence="11 12" key="1">
    <citation type="submission" date="2022-12" db="EMBL/GenBank/DDBJ databases">
        <title>Metagenome assembled genome from gulf of manar.</title>
        <authorList>
            <person name="Kohli P."/>
            <person name="Pk S."/>
            <person name="Venkata Ramana C."/>
            <person name="Sasikala C."/>
        </authorList>
    </citation>
    <scope>NUCLEOTIDE SEQUENCE [LARGE SCALE GENOMIC DNA]</scope>
    <source>
        <strain evidence="11">JB008</strain>
    </source>
</reference>
<dbReference type="GO" id="GO:0032049">
    <property type="term" value="P:cardiolipin biosynthetic process"/>
    <property type="evidence" value="ECO:0007669"/>
    <property type="project" value="UniProtKB-UniRule"/>
</dbReference>
<evidence type="ECO:0000256" key="7">
    <source>
        <dbReference type="ARBA" id="ARBA00023136"/>
    </source>
</evidence>
<organism evidence="11 12">
    <name type="scientific">Candidatus Thalassospirochaeta sargassi</name>
    <dbReference type="NCBI Taxonomy" id="3119039"/>
    <lineage>
        <taxon>Bacteria</taxon>
        <taxon>Pseudomonadati</taxon>
        <taxon>Spirochaetota</taxon>
        <taxon>Spirochaetia</taxon>
        <taxon>Spirochaetales</taxon>
        <taxon>Spirochaetaceae</taxon>
        <taxon>Candidatus Thalassospirochaeta</taxon>
    </lineage>
</organism>
<evidence type="ECO:0000256" key="9">
    <source>
        <dbReference type="SAM" id="Phobius"/>
    </source>
</evidence>
<feature type="transmembrane region" description="Helical" evidence="9">
    <location>
        <begin position="12"/>
        <end position="31"/>
    </location>
</feature>
<dbReference type="CDD" id="cd09110">
    <property type="entry name" value="PLDc_CLS_1"/>
    <property type="match status" value="1"/>
</dbReference>
<keyword evidence="7 9" id="KW-0472">Membrane</keyword>
<keyword evidence="2" id="KW-1003">Cell membrane</keyword>
<dbReference type="AlphaFoldDB" id="A0AAJ1MIE6"/>
<evidence type="ECO:0000256" key="8">
    <source>
        <dbReference type="NCBIfam" id="TIGR04265"/>
    </source>
</evidence>
<dbReference type="Pfam" id="PF13091">
    <property type="entry name" value="PLDc_2"/>
    <property type="match status" value="2"/>
</dbReference>
<evidence type="ECO:0000256" key="1">
    <source>
        <dbReference type="ARBA" id="ARBA00004236"/>
    </source>
</evidence>
<keyword evidence="4 9" id="KW-0812">Transmembrane</keyword>
<dbReference type="Proteomes" id="UP001221217">
    <property type="component" value="Unassembled WGS sequence"/>
</dbReference>
<evidence type="ECO:0000256" key="4">
    <source>
        <dbReference type="ARBA" id="ARBA00022692"/>
    </source>
</evidence>
<dbReference type="SMART" id="SM00155">
    <property type="entry name" value="PLDc"/>
    <property type="match status" value="2"/>
</dbReference>
<comment type="caution">
    <text evidence="11">The sequence shown here is derived from an EMBL/GenBank/DDBJ whole genome shotgun (WGS) entry which is preliminary data.</text>
</comment>
<sequence>MLPFFARFSFGYYLNIVFYIVVFAITIRILLDNRSPTWSLAMLLALYFLPVIGIPLYFLGGVNWKKRKIVKHIPERIFKSNLGDLIQRQQDFLSNVPSEYENDSVKNVRMLLNSSGAILTMDNIMQVYEEGEDLFRDLLEKLEEAERSIHMEYFIWRSDELGEQIREVLTRKAAEGVEVRLLFDGVGCFRMMSRRYKLRLRRAGIQIRYFLDPLSPFSGWLLNYCNHRKIVVVDGQTAFMGGMNIGSEYIDGGKRFDTWRDIHMRFKGESVGLLQAVFLADWENSGGKVEDESVYINTEPDTEGDLAMQIVTSGPDSDWHSLKDLFFNLISNANEEVLIASPYFIIDEAIEEAMVTAALAGVTVRIIMAGPPPDKWVPFWVAQTYYERLIEAGVEFYQYRKGFFHSKYIVADGKVATAGTCNMDLRSLQLHYEINAVIYDAVEAEKFRSIFEENLTDCRKVSLEELENLGFLKKLRNSIFRIIAPLL</sequence>
<dbReference type="PROSITE" id="PS50035">
    <property type="entry name" value="PLD"/>
    <property type="match status" value="2"/>
</dbReference>
<evidence type="ECO:0000313" key="12">
    <source>
        <dbReference type="Proteomes" id="UP001221217"/>
    </source>
</evidence>
<keyword evidence="3" id="KW-0808">Transferase</keyword>
<dbReference type="NCBIfam" id="TIGR04265">
    <property type="entry name" value="bac_cardiolipin"/>
    <property type="match status" value="1"/>
</dbReference>
<keyword evidence="6 9" id="KW-1133">Transmembrane helix</keyword>
<evidence type="ECO:0000259" key="10">
    <source>
        <dbReference type="PROSITE" id="PS50035"/>
    </source>
</evidence>
<evidence type="ECO:0000256" key="6">
    <source>
        <dbReference type="ARBA" id="ARBA00022989"/>
    </source>
</evidence>
<dbReference type="Gene3D" id="3.30.870.10">
    <property type="entry name" value="Endonuclease Chain A"/>
    <property type="match status" value="2"/>
</dbReference>
<dbReference type="InterPro" id="IPR022924">
    <property type="entry name" value="Cardiolipin_synthase"/>
</dbReference>
<feature type="domain" description="PLD phosphodiesterase" evidence="10">
    <location>
        <begin position="400"/>
        <end position="427"/>
    </location>
</feature>
<dbReference type="SUPFAM" id="SSF56024">
    <property type="entry name" value="Phospholipase D/nuclease"/>
    <property type="match status" value="2"/>
</dbReference>
<dbReference type="GO" id="GO:0005886">
    <property type="term" value="C:plasma membrane"/>
    <property type="evidence" value="ECO:0007669"/>
    <property type="project" value="UniProtKB-SubCell"/>
</dbReference>
<feature type="domain" description="PLD phosphodiesterase" evidence="10">
    <location>
        <begin position="222"/>
        <end position="249"/>
    </location>
</feature>
<comment type="subcellular location">
    <subcellularLocation>
        <location evidence="1">Cell membrane</location>
    </subcellularLocation>
</comment>
<accession>A0AAJ1MIE6</accession>